<dbReference type="SUPFAM" id="SSF56281">
    <property type="entry name" value="Metallo-hydrolase/oxidoreductase"/>
    <property type="match status" value="1"/>
</dbReference>
<dbReference type="Proteomes" id="UP000271098">
    <property type="component" value="Unassembled WGS sequence"/>
</dbReference>
<gene>
    <name evidence="1" type="ORF">GPUH_LOCUS22493</name>
</gene>
<dbReference type="WBParaSite" id="GPUH_0002252001-mRNA-1">
    <property type="protein sequence ID" value="GPUH_0002252001-mRNA-1"/>
    <property type="gene ID" value="GPUH_0002252001"/>
</dbReference>
<dbReference type="InterPro" id="IPR036866">
    <property type="entry name" value="RibonucZ/Hydroxyglut_hydro"/>
</dbReference>
<evidence type="ECO:0000313" key="1">
    <source>
        <dbReference type="EMBL" id="VDN40116.1"/>
    </source>
</evidence>
<keyword evidence="2" id="KW-1185">Reference proteome</keyword>
<sequence length="119" mass="13766">MWGLESDAFYELLLNKSAVFYCHPVSKILLSAASSKYHRLTEHIVTKEYNEKFTITAICAEDEKKNMLPVCSADVTFLDAQHMLGSVMLLYTGDYRLSKDDWINCEPLKDPQRRYFCSL</sequence>
<evidence type="ECO:0000313" key="2">
    <source>
        <dbReference type="Proteomes" id="UP000271098"/>
    </source>
</evidence>
<protein>
    <submittedName>
        <fullName evidence="3">BTB domain-containing protein</fullName>
    </submittedName>
</protein>
<reference evidence="3" key="1">
    <citation type="submission" date="2016-06" db="UniProtKB">
        <authorList>
            <consortium name="WormBaseParasite"/>
        </authorList>
    </citation>
    <scope>IDENTIFICATION</scope>
</reference>
<dbReference type="OrthoDB" id="262529at2759"/>
<accession>A0A183ENF2</accession>
<evidence type="ECO:0000313" key="3">
    <source>
        <dbReference type="WBParaSite" id="GPUH_0002252001-mRNA-1"/>
    </source>
</evidence>
<organism evidence="3">
    <name type="scientific">Gongylonema pulchrum</name>
    <dbReference type="NCBI Taxonomy" id="637853"/>
    <lineage>
        <taxon>Eukaryota</taxon>
        <taxon>Metazoa</taxon>
        <taxon>Ecdysozoa</taxon>
        <taxon>Nematoda</taxon>
        <taxon>Chromadorea</taxon>
        <taxon>Rhabditida</taxon>
        <taxon>Spirurina</taxon>
        <taxon>Spiruromorpha</taxon>
        <taxon>Spiruroidea</taxon>
        <taxon>Gongylonematidae</taxon>
        <taxon>Gongylonema</taxon>
    </lineage>
</organism>
<dbReference type="AlphaFoldDB" id="A0A183ENF2"/>
<dbReference type="Gene3D" id="3.60.15.10">
    <property type="entry name" value="Ribonuclease Z/Hydroxyacylglutathione hydrolase-like"/>
    <property type="match status" value="1"/>
</dbReference>
<reference evidence="1 2" key="2">
    <citation type="submission" date="2018-11" db="EMBL/GenBank/DDBJ databases">
        <authorList>
            <consortium name="Pathogen Informatics"/>
        </authorList>
    </citation>
    <scope>NUCLEOTIDE SEQUENCE [LARGE SCALE GENOMIC DNA]</scope>
</reference>
<proteinExistence type="predicted"/>
<name>A0A183ENF2_9BILA</name>
<dbReference type="EMBL" id="UYRT01095219">
    <property type="protein sequence ID" value="VDN40116.1"/>
    <property type="molecule type" value="Genomic_DNA"/>
</dbReference>